<sequence>MTYPPLPAEPTWADLVPGDRIDLTNSTNPDIRFTWTIRAAVEPITDRPGHVTVPFYSSTDPTRPQTFPEQGDRLVTDIGGCEVAVRPSPERRAR</sequence>
<keyword evidence="2" id="KW-1185">Reference proteome</keyword>
<reference evidence="1 2" key="1">
    <citation type="submission" date="2016-10" db="EMBL/GenBank/DDBJ databases">
        <authorList>
            <person name="de Groot N.N."/>
        </authorList>
    </citation>
    <scope>NUCLEOTIDE SEQUENCE [LARGE SCALE GENOMIC DNA]</scope>
    <source>
        <strain evidence="1 2">CGMCC 4.5598</strain>
    </source>
</reference>
<dbReference type="Proteomes" id="UP000199361">
    <property type="component" value="Unassembled WGS sequence"/>
</dbReference>
<organism evidence="1 2">
    <name type="scientific">Nonomuraea wenchangensis</name>
    <dbReference type="NCBI Taxonomy" id="568860"/>
    <lineage>
        <taxon>Bacteria</taxon>
        <taxon>Bacillati</taxon>
        <taxon>Actinomycetota</taxon>
        <taxon>Actinomycetes</taxon>
        <taxon>Streptosporangiales</taxon>
        <taxon>Streptosporangiaceae</taxon>
        <taxon>Nonomuraea</taxon>
    </lineage>
</organism>
<dbReference type="EMBL" id="FOHX01000027">
    <property type="protein sequence ID" value="SEU46783.1"/>
    <property type="molecule type" value="Genomic_DNA"/>
</dbReference>
<evidence type="ECO:0000313" key="2">
    <source>
        <dbReference type="Proteomes" id="UP000199361"/>
    </source>
</evidence>
<dbReference type="AlphaFoldDB" id="A0A1I0LUF9"/>
<accession>A0A1I0LUF9</accession>
<gene>
    <name evidence="1" type="ORF">SAMN05421811_127144</name>
</gene>
<dbReference type="RefSeq" id="WP_091094109.1">
    <property type="nucleotide sequence ID" value="NZ_FOHX01000027.1"/>
</dbReference>
<dbReference type="OrthoDB" id="4407402at2"/>
<dbReference type="STRING" id="568860.SAMN05421811_127144"/>
<proteinExistence type="predicted"/>
<protein>
    <submittedName>
        <fullName evidence="1">Uncharacterized protein</fullName>
    </submittedName>
</protein>
<evidence type="ECO:0000313" key="1">
    <source>
        <dbReference type="EMBL" id="SEU46783.1"/>
    </source>
</evidence>
<name>A0A1I0LUF9_9ACTN</name>